<dbReference type="EMBL" id="QJKJ01010027">
    <property type="protein sequence ID" value="RDX74867.1"/>
    <property type="molecule type" value="Genomic_DNA"/>
</dbReference>
<evidence type="ECO:0000313" key="3">
    <source>
        <dbReference type="Proteomes" id="UP000257109"/>
    </source>
</evidence>
<proteinExistence type="predicted"/>
<keyword evidence="1" id="KW-1133">Transmembrane helix</keyword>
<keyword evidence="1" id="KW-0472">Membrane</keyword>
<feature type="transmembrane region" description="Helical" evidence="1">
    <location>
        <begin position="69"/>
        <end position="91"/>
    </location>
</feature>
<evidence type="ECO:0000313" key="2">
    <source>
        <dbReference type="EMBL" id="RDX74867.1"/>
    </source>
</evidence>
<reference evidence="2" key="1">
    <citation type="submission" date="2018-05" db="EMBL/GenBank/DDBJ databases">
        <title>Draft genome of Mucuna pruriens seed.</title>
        <authorList>
            <person name="Nnadi N.E."/>
            <person name="Vos R."/>
            <person name="Hasami M.H."/>
            <person name="Devisetty U.K."/>
            <person name="Aguiy J.C."/>
        </authorList>
    </citation>
    <scope>NUCLEOTIDE SEQUENCE [LARGE SCALE GENOMIC DNA]</scope>
    <source>
        <strain evidence="2">JCA_2017</strain>
    </source>
</reference>
<evidence type="ECO:0000256" key="1">
    <source>
        <dbReference type="SAM" id="Phobius"/>
    </source>
</evidence>
<name>A0A371F9A6_MUCPR</name>
<dbReference type="Proteomes" id="UP000257109">
    <property type="component" value="Unassembled WGS sequence"/>
</dbReference>
<accession>A0A371F9A6</accession>
<sequence>MTKAYTFGGKSWNVVKTLVFRPNRWLGKFVSGTLNWTAKKDDEWVIFSFDLGTEKCGQVLMPDRDGDNVFILVLDVILLGCLFFVTFETFFDLVSSLDT</sequence>
<comment type="caution">
    <text evidence="2">The sequence shown here is derived from an EMBL/GenBank/DDBJ whole genome shotgun (WGS) entry which is preliminary data.</text>
</comment>
<organism evidence="2 3">
    <name type="scientific">Mucuna pruriens</name>
    <name type="common">Velvet bean</name>
    <name type="synonym">Dolichos pruriens</name>
    <dbReference type="NCBI Taxonomy" id="157652"/>
    <lineage>
        <taxon>Eukaryota</taxon>
        <taxon>Viridiplantae</taxon>
        <taxon>Streptophyta</taxon>
        <taxon>Embryophyta</taxon>
        <taxon>Tracheophyta</taxon>
        <taxon>Spermatophyta</taxon>
        <taxon>Magnoliopsida</taxon>
        <taxon>eudicotyledons</taxon>
        <taxon>Gunneridae</taxon>
        <taxon>Pentapetalae</taxon>
        <taxon>rosids</taxon>
        <taxon>fabids</taxon>
        <taxon>Fabales</taxon>
        <taxon>Fabaceae</taxon>
        <taxon>Papilionoideae</taxon>
        <taxon>50 kb inversion clade</taxon>
        <taxon>NPAAA clade</taxon>
        <taxon>indigoferoid/millettioid clade</taxon>
        <taxon>Phaseoleae</taxon>
        <taxon>Mucuna</taxon>
    </lineage>
</organism>
<protein>
    <submittedName>
        <fullName evidence="2">Uncharacterized protein</fullName>
    </submittedName>
</protein>
<gene>
    <name evidence="2" type="ORF">CR513_45328</name>
</gene>
<keyword evidence="1" id="KW-0812">Transmembrane</keyword>
<dbReference type="AlphaFoldDB" id="A0A371F9A6"/>
<feature type="non-terminal residue" evidence="2">
    <location>
        <position position="1"/>
    </location>
</feature>
<keyword evidence="3" id="KW-1185">Reference proteome</keyword>